<comment type="catalytic activity">
    <reaction evidence="7 8">
        <text>tRNA(Gly) + glycine + ATP = glycyl-tRNA(Gly) + AMP + diphosphate</text>
        <dbReference type="Rhea" id="RHEA:16013"/>
        <dbReference type="Rhea" id="RHEA-COMP:9664"/>
        <dbReference type="Rhea" id="RHEA-COMP:9683"/>
        <dbReference type="ChEBI" id="CHEBI:30616"/>
        <dbReference type="ChEBI" id="CHEBI:33019"/>
        <dbReference type="ChEBI" id="CHEBI:57305"/>
        <dbReference type="ChEBI" id="CHEBI:78442"/>
        <dbReference type="ChEBI" id="CHEBI:78522"/>
        <dbReference type="ChEBI" id="CHEBI:456215"/>
        <dbReference type="EC" id="6.1.1.14"/>
    </reaction>
</comment>
<dbReference type="HOGENOM" id="CLU_007220_2_2_7"/>
<name>A0A0A8H977_9BACT</name>
<keyword evidence="5 8" id="KW-0648">Protein biosynthesis</keyword>
<accession>A0A0A8H977</accession>
<dbReference type="PRINTS" id="PR01045">
    <property type="entry name" value="TRNASYNTHGB"/>
</dbReference>
<dbReference type="OrthoDB" id="9775440at2"/>
<evidence type="ECO:0000256" key="2">
    <source>
        <dbReference type="ARBA" id="ARBA00022598"/>
    </source>
</evidence>
<keyword evidence="4 8" id="KW-0067">ATP-binding</keyword>
<dbReference type="Proteomes" id="UP000031135">
    <property type="component" value="Chromosome"/>
</dbReference>
<protein>
    <recommendedName>
        <fullName evidence="8">Glycine--tRNA ligase beta subunit</fullName>
        <ecNumber evidence="8">6.1.1.14</ecNumber>
    </recommendedName>
    <alternativeName>
        <fullName evidence="8">Glycyl-tRNA synthetase beta subunit</fullName>
        <shortName evidence="8">GlyRS</shortName>
    </alternativeName>
</protein>
<evidence type="ECO:0000313" key="10">
    <source>
        <dbReference type="Proteomes" id="UP000031135"/>
    </source>
</evidence>
<dbReference type="Pfam" id="PF02092">
    <property type="entry name" value="tRNA_synt_2f"/>
    <property type="match status" value="1"/>
</dbReference>
<dbReference type="AlphaFoldDB" id="A0A0A8H977"/>
<evidence type="ECO:0000313" key="9">
    <source>
        <dbReference type="EMBL" id="AJC90492.1"/>
    </source>
</evidence>
<dbReference type="HAMAP" id="MF_00255">
    <property type="entry name" value="Gly_tRNA_synth_beta"/>
    <property type="match status" value="1"/>
</dbReference>
<dbReference type="EMBL" id="CP007772">
    <property type="protein sequence ID" value="AJC90492.1"/>
    <property type="molecule type" value="Genomic_DNA"/>
</dbReference>
<comment type="similarity">
    <text evidence="1 8">Belongs to the class-II aminoacyl-tRNA synthetase family.</text>
</comment>
<proteinExistence type="inferred from homology"/>
<evidence type="ECO:0000256" key="7">
    <source>
        <dbReference type="ARBA" id="ARBA00047937"/>
    </source>
</evidence>
<keyword evidence="3 8" id="KW-0547">Nucleotide-binding</keyword>
<dbReference type="GO" id="GO:0006426">
    <property type="term" value="P:glycyl-tRNA aminoacylation"/>
    <property type="evidence" value="ECO:0007669"/>
    <property type="project" value="UniProtKB-UniRule"/>
</dbReference>
<evidence type="ECO:0000256" key="8">
    <source>
        <dbReference type="HAMAP-Rule" id="MF_00255"/>
    </source>
</evidence>
<dbReference type="PANTHER" id="PTHR30075">
    <property type="entry name" value="GLYCYL-TRNA SYNTHETASE"/>
    <property type="match status" value="1"/>
</dbReference>
<dbReference type="GO" id="GO:0005524">
    <property type="term" value="F:ATP binding"/>
    <property type="evidence" value="ECO:0007669"/>
    <property type="project" value="UniProtKB-UniRule"/>
</dbReference>
<dbReference type="PROSITE" id="PS50861">
    <property type="entry name" value="AA_TRNA_LIGASE_II_GLYAB"/>
    <property type="match status" value="1"/>
</dbReference>
<reference evidence="9 10" key="1">
    <citation type="journal article" date="2014" name="Genome Biol. Evol.">
        <title>Comparative Genomics of the Campylobacter lari Group.</title>
        <authorList>
            <person name="Miller W.G."/>
            <person name="Yee E."/>
            <person name="Chapman M.H."/>
            <person name="Smith T.P."/>
            <person name="Bono J.L."/>
            <person name="Huynh S."/>
            <person name="Parker C.T."/>
            <person name="Vandamme P."/>
            <person name="Luong K."/>
            <person name="Korlach J."/>
        </authorList>
    </citation>
    <scope>NUCLEOTIDE SEQUENCE [LARGE SCALE GENOMIC DNA]</scope>
    <source>
        <strain evidence="9 10">LMG 24374</strain>
    </source>
</reference>
<dbReference type="InterPro" id="IPR006194">
    <property type="entry name" value="Gly-tRNA-synth_heterodimer"/>
</dbReference>
<comment type="subcellular location">
    <subcellularLocation>
        <location evidence="8">Cytoplasm</location>
    </subcellularLocation>
</comment>
<organism evidence="9 10">
    <name type="scientific">Campylobacter subantarcticus LMG 24374</name>
    <dbReference type="NCBI Taxonomy" id="1388751"/>
    <lineage>
        <taxon>Bacteria</taxon>
        <taxon>Pseudomonadati</taxon>
        <taxon>Campylobacterota</taxon>
        <taxon>Epsilonproteobacteria</taxon>
        <taxon>Campylobacterales</taxon>
        <taxon>Campylobacteraceae</taxon>
        <taxon>Campylobacter</taxon>
    </lineage>
</organism>
<keyword evidence="2 8" id="KW-0436">Ligase</keyword>
<sequence length="664" mass="76058">MKLLIEIGTEELPAIPLLKELPNISKKWEKILQEYHLESEFKFFYTPRRLVFMHENFKEKQDDSFVEFIGAPKAIAYKDGKLTQAGFSFLEKSGLKEEELEFKEIKGKEVLYCQKQVQGLQSKVVLPQMIETFLKSLSFGKTMRWGDGCFEFIRAIRSLCCMLNDELVEFESYGVKSAKSTFVHRSVSYDLIAFGNADEYFKTLEQNYIILDQATRKAIILDQLKALESENGITIAEDDELLAEVVAITEYPKALLGHFEKEYLEIPSEVIITSMRENQRYFAVFKDNALSNHFVVVSNAVCEDYSKIINGNERVLRARLSDAMFFWKNDLAQGLNNDKISQMVYLEGLGTLKDKITREQKIATKLCEVFANTQKDEILKALEYSKADLSTQMVYEFTDLQGIMGSYYAKAMGMSDELALAIKEQYLPNGDNSAMPSNEFSSIVALACKLDTLMGLFSIGKIPSGTKDPYALRRAANGVLKILLALNKSFDLKMFLEAISSEYKSFDLKILLDFILERLYTFYEVNASFIKAVLCSKTYDVIYIDSCIKTLIQSASKTDFNQNFATFKRLANIAILSEVQINENLFNTQEEKDLYQAFMQCKTKENNTQELLKNLFALKPQIDAFFDKVMINDKDENIKNNRQALVCAIYREFLKIADIKELSL</sequence>
<dbReference type="GO" id="GO:0004820">
    <property type="term" value="F:glycine-tRNA ligase activity"/>
    <property type="evidence" value="ECO:0007669"/>
    <property type="project" value="UniProtKB-UniRule"/>
</dbReference>
<dbReference type="KEGG" id="csm:CSUB8521_0638"/>
<keyword evidence="6 8" id="KW-0030">Aminoacyl-tRNA synthetase</keyword>
<comment type="subunit">
    <text evidence="8">Tetramer of two alpha and two beta subunits.</text>
</comment>
<evidence type="ECO:0000256" key="5">
    <source>
        <dbReference type="ARBA" id="ARBA00022917"/>
    </source>
</evidence>
<dbReference type="NCBIfam" id="TIGR00211">
    <property type="entry name" value="glyS"/>
    <property type="match status" value="1"/>
</dbReference>
<gene>
    <name evidence="8 9" type="primary">glyS</name>
    <name evidence="9" type="ORF">CSUB8521_0638</name>
</gene>
<evidence type="ECO:0000256" key="3">
    <source>
        <dbReference type="ARBA" id="ARBA00022741"/>
    </source>
</evidence>
<dbReference type="PANTHER" id="PTHR30075:SF2">
    <property type="entry name" value="GLYCINE--TRNA LIGASE, CHLOROPLASTIC_MITOCHONDRIAL 2"/>
    <property type="match status" value="1"/>
</dbReference>
<keyword evidence="8" id="KW-0963">Cytoplasm</keyword>
<evidence type="ECO:0000256" key="4">
    <source>
        <dbReference type="ARBA" id="ARBA00022840"/>
    </source>
</evidence>
<dbReference type="GO" id="GO:0005829">
    <property type="term" value="C:cytosol"/>
    <property type="evidence" value="ECO:0007669"/>
    <property type="project" value="TreeGrafter"/>
</dbReference>
<evidence type="ECO:0000256" key="1">
    <source>
        <dbReference type="ARBA" id="ARBA00008226"/>
    </source>
</evidence>
<dbReference type="EC" id="6.1.1.14" evidence="8"/>
<dbReference type="InterPro" id="IPR015944">
    <property type="entry name" value="Gly-tRNA-synth_bsu"/>
</dbReference>
<dbReference type="RefSeq" id="WP_039663319.1">
    <property type="nucleotide sequence ID" value="NZ_CP007772.1"/>
</dbReference>
<evidence type="ECO:0000256" key="6">
    <source>
        <dbReference type="ARBA" id="ARBA00023146"/>
    </source>
</evidence>